<name>A0ABX6ENX1_KLUMA</name>
<dbReference type="PROSITE" id="PS01036">
    <property type="entry name" value="HSP70_3"/>
    <property type="match status" value="1"/>
</dbReference>
<evidence type="ECO:0000256" key="2">
    <source>
        <dbReference type="SAM" id="MobiDB-lite"/>
    </source>
</evidence>
<dbReference type="EMBL" id="CP015054">
    <property type="protein sequence ID" value="QGN13592.1"/>
    <property type="molecule type" value="Genomic_DNA"/>
</dbReference>
<dbReference type="InterPro" id="IPR004000">
    <property type="entry name" value="Actin"/>
</dbReference>
<accession>A0ABX6ENX1</accession>
<feature type="region of interest" description="Disordered" evidence="2">
    <location>
        <begin position="325"/>
        <end position="414"/>
    </location>
</feature>
<dbReference type="Gene3D" id="3.30.420.40">
    <property type="match status" value="3"/>
</dbReference>
<proteinExistence type="inferred from homology"/>
<evidence type="ECO:0000313" key="3">
    <source>
        <dbReference type="EMBL" id="QGN13592.1"/>
    </source>
</evidence>
<evidence type="ECO:0000256" key="1">
    <source>
        <dbReference type="RuleBase" id="RU000487"/>
    </source>
</evidence>
<dbReference type="Proteomes" id="UP000422736">
    <property type="component" value="Chromosome 1"/>
</dbReference>
<comment type="similarity">
    <text evidence="1">Belongs to the actin family.</text>
</comment>
<dbReference type="InterPro" id="IPR043129">
    <property type="entry name" value="ATPase_NBD"/>
</dbReference>
<dbReference type="InterPro" id="IPR018181">
    <property type="entry name" value="Heat_shock_70_CS"/>
</dbReference>
<protein>
    <submittedName>
        <fullName evidence="3">Actin-related protein 4</fullName>
    </submittedName>
</protein>
<dbReference type="SUPFAM" id="SSF53067">
    <property type="entry name" value="Actin-like ATPase domain"/>
    <property type="match status" value="2"/>
</dbReference>
<dbReference type="PANTHER" id="PTHR11937">
    <property type="entry name" value="ACTIN"/>
    <property type="match status" value="1"/>
</dbReference>
<gene>
    <name evidence="3" type="primary">ARP4</name>
    <name evidence="3" type="ORF">FIM1_234</name>
</gene>
<dbReference type="Gene3D" id="3.90.640.10">
    <property type="entry name" value="Actin, Chain A, domain 4"/>
    <property type="match status" value="1"/>
</dbReference>
<dbReference type="Pfam" id="PF00022">
    <property type="entry name" value="Actin"/>
    <property type="match status" value="2"/>
</dbReference>
<feature type="compositionally biased region" description="Basic and acidic residues" evidence="2">
    <location>
        <begin position="367"/>
        <end position="388"/>
    </location>
</feature>
<dbReference type="SMART" id="SM00268">
    <property type="entry name" value="ACTIN"/>
    <property type="match status" value="1"/>
</dbReference>
<keyword evidence="4" id="KW-1185">Reference proteome</keyword>
<evidence type="ECO:0000313" key="4">
    <source>
        <dbReference type="Proteomes" id="UP000422736"/>
    </source>
</evidence>
<reference evidence="3 4" key="1">
    <citation type="submission" date="2016-03" db="EMBL/GenBank/DDBJ databases">
        <title>How can Kluyveromyces marxianus grow so fast - potential evolutionary course in Saccharomyces Complex revealed by comparative genomics.</title>
        <authorList>
            <person name="Mo W."/>
            <person name="Lu W."/>
            <person name="Yang X."/>
            <person name="Qi J."/>
            <person name="Lv H."/>
        </authorList>
    </citation>
    <scope>NUCLEOTIDE SEQUENCE [LARGE SCALE GENOMIC DNA]</scope>
    <source>
        <strain evidence="3 4">FIM1</strain>
    </source>
</reference>
<organism evidence="3 4">
    <name type="scientific">Kluyveromyces marxianus</name>
    <name type="common">Yeast</name>
    <name type="synonym">Candida kefyr</name>
    <dbReference type="NCBI Taxonomy" id="4911"/>
    <lineage>
        <taxon>Eukaryota</taxon>
        <taxon>Fungi</taxon>
        <taxon>Dikarya</taxon>
        <taxon>Ascomycota</taxon>
        <taxon>Saccharomycotina</taxon>
        <taxon>Saccharomycetes</taxon>
        <taxon>Saccharomycetales</taxon>
        <taxon>Saccharomycetaceae</taxon>
        <taxon>Kluyveromyces</taxon>
    </lineage>
</organism>
<dbReference type="InterPro" id="IPR020902">
    <property type="entry name" value="Actin/actin-like_CS"/>
</dbReference>
<sequence>MSNPALQVYGGDEINAIIIDPGSYVTNIGYSGTDCPQTILPSKYGTYEIDPESDESTTKTIFNEQPLLFPRSGLEIKPIVENSVIVDWDRAQEQWEYALKSELKFDTNKGTPALLTEPIWNPESNRKKSLEVLLEAMEFEACYLTAAPSAVSFAMGRPTCLVVDIGHDVTSVSPVIDGMTLSKPSTRNFVAGKYLNHLIKENLKPREIVPIFQVLKKKPTFVKRSLSFDVNESIIDFANERQFFQEFKETLLHIAPKSLKSFADELQSQSKRSLEAPWGEELIYDAEQRYSFAEQLFHPLKESFPEGWPVSKDGVVETWHNDYVPLKRTKPGTSTNTKDKEGTAESTPVPVATEQEAVGSPSQEPNENGKRPIDPKDEKGEKENHNESNNDQENGNETSSTPAPSSDGVNGKDNDHVAGIVDLINKTMMEADVDLRATLAHNVVLTGGTSKIPGLSDRIMYELNKSLPALKFRMLSSGHLRERQYQAWLGGSILASLGTFHQLWVGKQEYEEVGADRLLKDRFR</sequence>
<feature type="compositionally biased region" description="Polar residues" evidence="2">
    <location>
        <begin position="389"/>
        <end position="408"/>
    </location>
</feature>
<dbReference type="PROSITE" id="PS01132">
    <property type="entry name" value="ACTINS_ACT_LIKE"/>
    <property type="match status" value="1"/>
</dbReference>